<dbReference type="GO" id="GO:0010737">
    <property type="term" value="P:protein kinase A signaling"/>
    <property type="evidence" value="ECO:0007669"/>
    <property type="project" value="TreeGrafter"/>
</dbReference>
<comment type="similarity">
    <text evidence="1">Belongs to the TCP11 family.</text>
</comment>
<dbReference type="GO" id="GO:1902490">
    <property type="term" value="P:regulation of sperm capacitation"/>
    <property type="evidence" value="ECO:0007669"/>
    <property type="project" value="TreeGrafter"/>
</dbReference>
<name>A0A8C4LHC0_EQUAS</name>
<proteinExistence type="inferred from homology"/>
<dbReference type="Pfam" id="PF05794">
    <property type="entry name" value="Tcp11"/>
    <property type="match status" value="1"/>
</dbReference>
<evidence type="ECO:0000256" key="1">
    <source>
        <dbReference type="ARBA" id="ARBA00010954"/>
    </source>
</evidence>
<accession>A0A8C4LHC0</accession>
<dbReference type="GO" id="GO:0036126">
    <property type="term" value="C:sperm flagellum"/>
    <property type="evidence" value="ECO:0007669"/>
    <property type="project" value="TreeGrafter"/>
</dbReference>
<feature type="chain" id="PRO_5034101753" evidence="2">
    <location>
        <begin position="27"/>
        <end position="267"/>
    </location>
</feature>
<dbReference type="GO" id="GO:0001669">
    <property type="term" value="C:acrosomal vesicle"/>
    <property type="evidence" value="ECO:0007669"/>
    <property type="project" value="TreeGrafter"/>
</dbReference>
<dbReference type="InterPro" id="IPR008862">
    <property type="entry name" value="Tcp11"/>
</dbReference>
<protein>
    <submittedName>
        <fullName evidence="3">Uncharacterized protein</fullName>
    </submittedName>
</protein>
<evidence type="ECO:0000313" key="3">
    <source>
        <dbReference type="Ensembl" id="ENSEASP00005011962.1"/>
    </source>
</evidence>
<dbReference type="PANTHER" id="PTHR12832">
    <property type="entry name" value="TESTIS-SPECIFIC PROTEIN PBS13 T-COMPLEX 11"/>
    <property type="match status" value="1"/>
</dbReference>
<keyword evidence="2" id="KW-0732">Signal</keyword>
<feature type="signal peptide" evidence="2">
    <location>
        <begin position="1"/>
        <end position="26"/>
    </location>
</feature>
<sequence length="267" mass="30426">MLSAPFSSLHLLGIPVILMLHFLIESDISQRLSSFLFSLSSLSSSVWSNSRCLSSMVLTCSSMASTSAFSESVSCFIASVFLELYLAPKPREIINILCKKFRDLVSGPPERHRLGYLCLKRVVYWGMFEVLNSLALLIFFSGKILLSLLLPRQNRLRNEVEEALDMDLLKQEAEHGALDVPHLSNYILNLMALLCAPARDEAVRKLKSITDPVQLLRGIFHVLGLMKMDMVNYTIRSLRPYLKEHSVQYERAKFQELLDRQPSRFKI</sequence>
<reference evidence="3" key="1">
    <citation type="submission" date="2023-03" db="UniProtKB">
        <authorList>
            <consortium name="Ensembl"/>
        </authorList>
    </citation>
    <scope>IDENTIFICATION</scope>
</reference>
<dbReference type="Ensembl" id="ENSEAST00005012998.1">
    <property type="protein sequence ID" value="ENSEASP00005011962.1"/>
    <property type="gene ID" value="ENSEASG00005008383.1"/>
</dbReference>
<evidence type="ECO:0000256" key="2">
    <source>
        <dbReference type="SAM" id="SignalP"/>
    </source>
</evidence>
<dbReference type="AlphaFoldDB" id="A0A8C4LHC0"/>
<organism evidence="3">
    <name type="scientific">Equus asinus asinus</name>
    <dbReference type="NCBI Taxonomy" id="83772"/>
    <lineage>
        <taxon>Eukaryota</taxon>
        <taxon>Metazoa</taxon>
        <taxon>Chordata</taxon>
        <taxon>Craniata</taxon>
        <taxon>Vertebrata</taxon>
        <taxon>Euteleostomi</taxon>
        <taxon>Mammalia</taxon>
        <taxon>Eutheria</taxon>
        <taxon>Laurasiatheria</taxon>
        <taxon>Perissodactyla</taxon>
        <taxon>Equidae</taxon>
        <taxon>Equus</taxon>
    </lineage>
</organism>
<dbReference type="PANTHER" id="PTHR12832:SF21">
    <property type="entry name" value="T-COMPLEX PROTEIN 11 X-LINKED PROTEIN 1-RELATED"/>
    <property type="match status" value="1"/>
</dbReference>